<dbReference type="CDD" id="cd09272">
    <property type="entry name" value="RNase_HI_RT_Ty1"/>
    <property type="match status" value="1"/>
</dbReference>
<feature type="domain" description="GAG-pre-integrase" evidence="4">
    <location>
        <begin position="100"/>
        <end position="171"/>
    </location>
</feature>
<proteinExistence type="predicted"/>
<name>A0ABQ5ESQ9_9ASTR</name>
<dbReference type="SUPFAM" id="SSF53098">
    <property type="entry name" value="Ribonuclease H-like"/>
    <property type="match status" value="1"/>
</dbReference>
<dbReference type="InterPro" id="IPR039537">
    <property type="entry name" value="Retrotran_Ty1/copia-like"/>
</dbReference>
<feature type="domain" description="Reverse transcriptase Ty1/copia-type" evidence="3">
    <location>
        <begin position="533"/>
        <end position="710"/>
    </location>
</feature>
<dbReference type="InterPro" id="IPR043502">
    <property type="entry name" value="DNA/RNA_pol_sf"/>
</dbReference>
<evidence type="ECO:0000256" key="1">
    <source>
        <dbReference type="ARBA" id="ARBA00022723"/>
    </source>
</evidence>
<reference evidence="6" key="1">
    <citation type="journal article" date="2022" name="Int. J. Mol. Sci.">
        <title>Draft Genome of Tanacetum Coccineum: Genomic Comparison of Closely Related Tanacetum-Family Plants.</title>
        <authorList>
            <person name="Yamashiro T."/>
            <person name="Shiraishi A."/>
            <person name="Nakayama K."/>
            <person name="Satake H."/>
        </authorList>
    </citation>
    <scope>NUCLEOTIDE SEQUENCE</scope>
</reference>
<evidence type="ECO:0000313" key="7">
    <source>
        <dbReference type="Proteomes" id="UP001151760"/>
    </source>
</evidence>
<evidence type="ECO:0000313" key="6">
    <source>
        <dbReference type="EMBL" id="GJT54066.1"/>
    </source>
</evidence>
<organism evidence="6 7">
    <name type="scientific">Tanacetum coccineum</name>
    <dbReference type="NCBI Taxonomy" id="301880"/>
    <lineage>
        <taxon>Eukaryota</taxon>
        <taxon>Viridiplantae</taxon>
        <taxon>Streptophyta</taxon>
        <taxon>Embryophyta</taxon>
        <taxon>Tracheophyta</taxon>
        <taxon>Spermatophyta</taxon>
        <taxon>Magnoliopsida</taxon>
        <taxon>eudicotyledons</taxon>
        <taxon>Gunneridae</taxon>
        <taxon>Pentapetalae</taxon>
        <taxon>asterids</taxon>
        <taxon>campanulids</taxon>
        <taxon>Asterales</taxon>
        <taxon>Asteraceae</taxon>
        <taxon>Asteroideae</taxon>
        <taxon>Anthemideae</taxon>
        <taxon>Anthemidinae</taxon>
        <taxon>Tanacetum</taxon>
    </lineage>
</organism>
<dbReference type="Gene3D" id="3.30.420.10">
    <property type="entry name" value="Ribonuclease H-like superfamily/Ribonuclease H"/>
    <property type="match status" value="1"/>
</dbReference>
<keyword evidence="1" id="KW-0479">Metal-binding</keyword>
<keyword evidence="2" id="KW-0378">Hydrolase</keyword>
<dbReference type="InterPro" id="IPR013103">
    <property type="entry name" value="RVT_2"/>
</dbReference>
<comment type="caution">
    <text evidence="6">The sequence shown here is derived from an EMBL/GenBank/DDBJ whole genome shotgun (WGS) entry which is preliminary data.</text>
</comment>
<dbReference type="InterPro" id="IPR057670">
    <property type="entry name" value="SH3_retrovirus"/>
</dbReference>
<evidence type="ECO:0000259" key="3">
    <source>
        <dbReference type="Pfam" id="PF07727"/>
    </source>
</evidence>
<protein>
    <submittedName>
        <fullName evidence="6">Retrovirus-related pol polyprotein from transposon TNT 1-94</fullName>
    </submittedName>
</protein>
<accession>A0ABQ5ESQ9</accession>
<dbReference type="PANTHER" id="PTHR42648">
    <property type="entry name" value="TRANSPOSASE, PUTATIVE-RELATED"/>
    <property type="match status" value="1"/>
</dbReference>
<dbReference type="Proteomes" id="UP001151760">
    <property type="component" value="Unassembled WGS sequence"/>
</dbReference>
<dbReference type="InterPro" id="IPR012337">
    <property type="entry name" value="RNaseH-like_sf"/>
</dbReference>
<dbReference type="Pfam" id="PF13976">
    <property type="entry name" value="gag_pre-integrs"/>
    <property type="match status" value="1"/>
</dbReference>
<dbReference type="SUPFAM" id="SSF56672">
    <property type="entry name" value="DNA/RNA polymerases"/>
    <property type="match status" value="1"/>
</dbReference>
<evidence type="ECO:0000256" key="2">
    <source>
        <dbReference type="ARBA" id="ARBA00022801"/>
    </source>
</evidence>
<evidence type="ECO:0000259" key="5">
    <source>
        <dbReference type="Pfam" id="PF25597"/>
    </source>
</evidence>
<dbReference type="Pfam" id="PF25597">
    <property type="entry name" value="SH3_retrovirus"/>
    <property type="match status" value="1"/>
</dbReference>
<gene>
    <name evidence="6" type="ORF">Tco_0989120</name>
</gene>
<keyword evidence="7" id="KW-1185">Reference proteome</keyword>
<feature type="domain" description="Retroviral polymerase SH3-like" evidence="5">
    <location>
        <begin position="288"/>
        <end position="347"/>
    </location>
</feature>
<dbReference type="InterPro" id="IPR025724">
    <property type="entry name" value="GAG-pre-integrase_dom"/>
</dbReference>
<dbReference type="PANTHER" id="PTHR42648:SF18">
    <property type="entry name" value="RETROTRANSPOSON, UNCLASSIFIED-LIKE PROTEIN"/>
    <property type="match status" value="1"/>
</dbReference>
<evidence type="ECO:0000259" key="4">
    <source>
        <dbReference type="Pfam" id="PF13976"/>
    </source>
</evidence>
<dbReference type="InterPro" id="IPR036397">
    <property type="entry name" value="RNaseH_sf"/>
</dbReference>
<dbReference type="EMBL" id="BQNB010016641">
    <property type="protein sequence ID" value="GJT54066.1"/>
    <property type="molecule type" value="Genomic_DNA"/>
</dbReference>
<sequence length="879" mass="100775">MVCRLGMLKAHDRQSEASHKFLLEVLGFGNDHVAAILGYGDLQWGNILITRVYFVEGLRHNLFSVGQFCDSDLEVAFRRNTCFVRNLEGVDLLKGNRTTNLYTINLHEMSSAYPICLMARATSTKSWLWHQRLSYLNFDTINDLTRNDLVTGLPKFKYLKEHLCPSCEQGKRKRASHPPKPVPNSKQRLHLLHMDLCSPMRIASINRKRSTASSSHYLVERRNHTLVDAARTMLIFSRASLFLMAEEIATACYTQNCSIIHHRFDKTPYELINGRKPDISFLYVFGALCYPKNDREDIRKLGAKGDIGFFIGYSANSCTYRVYNRRKKKIMETMNVTFNELSAMAFEQSNLKPGLQSMTSGQISSGLDLTYAPSTITTQQLTKRELDLLFEAMYDDYIDTAPTPTNSSSQATNIPNTSQDVNEFETQQHVQQKNNQALLQPEIVADNVLNAIFDGNMFVNPFATPSTSVAESSSSQYVDPSNMHTTQIRSDGDMCMYALTVSTMEPKNVKEAMTDPAWIESMQEELLQFKRLDVWVLVPASDNIRSLTLKWLLKNNHVEENTVIRNKSRLVVRGYRQEEGIDFKESFASVARMEAIRIFLAYAAHKSFIVFQMDVKTAFLHGTLKEDVYVCQPEGFIDADYPSHVYKLKKALYGLKQAPKAWYNKLLTFLLQNYFFKGTIDPMLFIKRFDDDILVVQVYVDDIIFGSTNPRLSQSRSTSKRLKRSFVIFGEPSNMGLWYTKDSGFKLIGFLDADYAGCKDTFKSTSDGAQFLVIWMWTQLTDYGYHFNKIPIYCDSKSAIAISCNPVQHSRTKHIIVCYHFIKEHVEKGTIKLYFVKTDYQLADLFTKALPVDQFNYLVRRLGMRNLSPQEFELLAKSW</sequence>
<reference evidence="6" key="2">
    <citation type="submission" date="2022-01" db="EMBL/GenBank/DDBJ databases">
        <authorList>
            <person name="Yamashiro T."/>
            <person name="Shiraishi A."/>
            <person name="Satake H."/>
            <person name="Nakayama K."/>
        </authorList>
    </citation>
    <scope>NUCLEOTIDE SEQUENCE</scope>
</reference>
<dbReference type="Pfam" id="PF07727">
    <property type="entry name" value="RVT_2"/>
    <property type="match status" value="1"/>
</dbReference>